<evidence type="ECO:0000313" key="2">
    <source>
        <dbReference type="Proteomes" id="UP000007819"/>
    </source>
</evidence>
<reference evidence="1" key="2">
    <citation type="submission" date="2022-06" db="UniProtKB">
        <authorList>
            <consortium name="EnsemblMetazoa"/>
        </authorList>
    </citation>
    <scope>IDENTIFICATION</scope>
</reference>
<dbReference type="EnsemblMetazoa" id="XM_016802258.2">
    <property type="protein sequence ID" value="XP_016657747.1"/>
    <property type="gene ID" value="LOC107882988"/>
</dbReference>
<keyword evidence="2" id="KW-1185">Reference proteome</keyword>
<dbReference type="KEGG" id="api:107882988"/>
<reference evidence="2" key="1">
    <citation type="submission" date="2010-06" db="EMBL/GenBank/DDBJ databases">
        <authorList>
            <person name="Jiang H."/>
            <person name="Abraham K."/>
            <person name="Ali S."/>
            <person name="Alsbrooks S.L."/>
            <person name="Anim B.N."/>
            <person name="Anosike U.S."/>
            <person name="Attaway T."/>
            <person name="Bandaranaike D.P."/>
            <person name="Battles P.K."/>
            <person name="Bell S.N."/>
            <person name="Bell A.V."/>
            <person name="Beltran B."/>
            <person name="Bickham C."/>
            <person name="Bustamante Y."/>
            <person name="Caleb T."/>
            <person name="Canada A."/>
            <person name="Cardenas V."/>
            <person name="Carter K."/>
            <person name="Chacko J."/>
            <person name="Chandrabose M.N."/>
            <person name="Chavez D."/>
            <person name="Chavez A."/>
            <person name="Chen L."/>
            <person name="Chu H.-S."/>
            <person name="Claassen K.J."/>
            <person name="Cockrell R."/>
            <person name="Collins M."/>
            <person name="Cooper J.A."/>
            <person name="Cree A."/>
            <person name="Curry S.M."/>
            <person name="Da Y."/>
            <person name="Dao M.D."/>
            <person name="Das B."/>
            <person name="Davila M.-L."/>
            <person name="Davy-Carroll L."/>
            <person name="Denson S."/>
            <person name="Dinh H."/>
            <person name="Ebong V.E."/>
            <person name="Edwards J.R."/>
            <person name="Egan A."/>
            <person name="El-Daye J."/>
            <person name="Escobedo L."/>
            <person name="Fernandez S."/>
            <person name="Fernando P.R."/>
            <person name="Flagg N."/>
            <person name="Forbes L.D."/>
            <person name="Fowler R.G."/>
            <person name="Fu Q."/>
            <person name="Gabisi R.A."/>
            <person name="Ganer J."/>
            <person name="Garbino Pronczuk A."/>
            <person name="Garcia R.M."/>
            <person name="Garner T."/>
            <person name="Garrett T.E."/>
            <person name="Gonzalez D.A."/>
            <person name="Hamid H."/>
            <person name="Hawkins E.S."/>
            <person name="Hirani K."/>
            <person name="Hogues M.E."/>
            <person name="Hollins B."/>
            <person name="Hsiao C.-H."/>
            <person name="Jabil R."/>
            <person name="James M.L."/>
            <person name="Jhangiani S.N."/>
            <person name="Johnson B."/>
            <person name="Johnson Q."/>
            <person name="Joshi V."/>
            <person name="Kalu J.B."/>
            <person name="Kam C."/>
            <person name="Kashfia A."/>
            <person name="Keebler J."/>
            <person name="Kisamo H."/>
            <person name="Kovar C.L."/>
            <person name="Lago L.A."/>
            <person name="Lai C.-Y."/>
            <person name="Laidlaw J."/>
            <person name="Lara F."/>
            <person name="Le T.-K."/>
            <person name="Lee S.L."/>
            <person name="Legall F.H."/>
            <person name="Lemon S.J."/>
            <person name="Lewis L.R."/>
            <person name="Li B."/>
            <person name="Liu Y."/>
            <person name="Liu Y.-S."/>
            <person name="Lopez J."/>
            <person name="Lozado R.J."/>
            <person name="Lu J."/>
            <person name="Madu R.C."/>
            <person name="Maheshwari M."/>
            <person name="Maheshwari R."/>
            <person name="Malloy K."/>
            <person name="Martinez E."/>
            <person name="Mathew T."/>
            <person name="Mercado I.C."/>
            <person name="Mercado C."/>
            <person name="Meyer B."/>
            <person name="Montgomery K."/>
            <person name="Morgan M.B."/>
            <person name="Munidasa M."/>
            <person name="Nazareth L.V."/>
            <person name="Nelson J."/>
            <person name="Ng B.M."/>
            <person name="Nguyen N.B."/>
            <person name="Nguyen P.Q."/>
            <person name="Nguyen T."/>
            <person name="Obregon M."/>
            <person name="Okwuonu G.O."/>
            <person name="Onwere C.G."/>
            <person name="Orozco G."/>
            <person name="Parra A."/>
            <person name="Patel S."/>
            <person name="Patil S."/>
            <person name="Perez A."/>
            <person name="Perez Y."/>
            <person name="Pham C."/>
            <person name="Primus E.L."/>
            <person name="Pu L.-L."/>
            <person name="Puazo M."/>
            <person name="Qin X."/>
            <person name="Quiroz J.B."/>
            <person name="Reese J."/>
            <person name="Richards S."/>
            <person name="Rives C.M."/>
            <person name="Robberts R."/>
            <person name="Ruiz S.J."/>
            <person name="Ruiz M.J."/>
            <person name="Santibanez J."/>
            <person name="Schneider B.W."/>
            <person name="Sisson I."/>
            <person name="Smith M."/>
            <person name="Sodergren E."/>
            <person name="Song X.-Z."/>
            <person name="Song B.B."/>
            <person name="Summersgill H."/>
            <person name="Thelus R."/>
            <person name="Thornton R.D."/>
            <person name="Trejos Z.Y."/>
            <person name="Usmani K."/>
            <person name="Vattathil S."/>
            <person name="Villasana D."/>
            <person name="Walker D.L."/>
            <person name="Wang S."/>
            <person name="Wang K."/>
            <person name="White C.S."/>
            <person name="Williams A.C."/>
            <person name="Williamson J."/>
            <person name="Wilson K."/>
            <person name="Woghiren I.O."/>
            <person name="Woodworth J.R."/>
            <person name="Worley K.C."/>
            <person name="Wright R.A."/>
            <person name="Wu W."/>
            <person name="Young L."/>
            <person name="Zhang L."/>
            <person name="Zhang J."/>
            <person name="Zhu Y."/>
            <person name="Muzny D.M."/>
            <person name="Weinstock G."/>
            <person name="Gibbs R.A."/>
        </authorList>
    </citation>
    <scope>NUCLEOTIDE SEQUENCE [LARGE SCALE GENOMIC DNA]</scope>
    <source>
        <strain evidence="2">LSR1</strain>
    </source>
</reference>
<dbReference type="Proteomes" id="UP000007819">
    <property type="component" value="Chromosome X"/>
</dbReference>
<accession>A0A8R2H7P9</accession>
<dbReference type="GeneID" id="107882988"/>
<organism evidence="1 2">
    <name type="scientific">Acyrthosiphon pisum</name>
    <name type="common">Pea aphid</name>
    <dbReference type="NCBI Taxonomy" id="7029"/>
    <lineage>
        <taxon>Eukaryota</taxon>
        <taxon>Metazoa</taxon>
        <taxon>Ecdysozoa</taxon>
        <taxon>Arthropoda</taxon>
        <taxon>Hexapoda</taxon>
        <taxon>Insecta</taxon>
        <taxon>Pterygota</taxon>
        <taxon>Neoptera</taxon>
        <taxon>Paraneoptera</taxon>
        <taxon>Hemiptera</taxon>
        <taxon>Sternorrhyncha</taxon>
        <taxon>Aphidomorpha</taxon>
        <taxon>Aphidoidea</taxon>
        <taxon>Aphididae</taxon>
        <taxon>Macrosiphini</taxon>
        <taxon>Acyrthosiphon</taxon>
    </lineage>
</organism>
<proteinExistence type="predicted"/>
<name>A0A8R2H7P9_ACYPI</name>
<dbReference type="AlphaFoldDB" id="A0A8R2H7P9"/>
<sequence length="122" mass="14541">MSVNAETRFYLSKGIMTLEESKKLNDDREFLDYSLLIGDSTEDQLYKQIEVEIEIFHKCLAIIKKENLNDKHTKLLLLMLFDRINNMFAYMFYLFPINVEHALKFVQFCSNHLSLIFPHRSQ</sequence>
<dbReference type="OrthoDB" id="6608359at2759"/>
<evidence type="ECO:0000313" key="1">
    <source>
        <dbReference type="EnsemblMetazoa" id="XP_016657747.1"/>
    </source>
</evidence>
<dbReference type="RefSeq" id="XP_016657747.1">
    <property type="nucleotide sequence ID" value="XM_016802258.1"/>
</dbReference>
<protein>
    <submittedName>
        <fullName evidence="1">Uncharacterized protein</fullName>
    </submittedName>
</protein>